<dbReference type="Proteomes" id="UP001152622">
    <property type="component" value="Chromosome 7"/>
</dbReference>
<sequence length="102" mass="11899">MRPSTATETVQELTDALIQVWEEIPQDTIRRLIRSMPRHCRECTHRQDHHLFAEVRTHQHWAGAQGPLQTLQRMFRVHFPLQHLVLGLVSAAVDHHVIEVDS</sequence>
<accession>A0A9Q1IU61</accession>
<dbReference type="EMBL" id="JAINUF010000007">
    <property type="protein sequence ID" value="KAJ8354900.1"/>
    <property type="molecule type" value="Genomic_DNA"/>
</dbReference>
<dbReference type="GO" id="GO:0003676">
    <property type="term" value="F:nucleic acid binding"/>
    <property type="evidence" value="ECO:0007669"/>
    <property type="project" value="InterPro"/>
</dbReference>
<proteinExistence type="predicted"/>
<keyword evidence="2" id="KW-1185">Reference proteome</keyword>
<dbReference type="OrthoDB" id="8942091at2759"/>
<dbReference type="Gene3D" id="3.30.420.10">
    <property type="entry name" value="Ribonuclease H-like superfamily/Ribonuclease H"/>
    <property type="match status" value="1"/>
</dbReference>
<dbReference type="AlphaFoldDB" id="A0A9Q1IU61"/>
<evidence type="ECO:0000313" key="1">
    <source>
        <dbReference type="EMBL" id="KAJ8354900.1"/>
    </source>
</evidence>
<protein>
    <submittedName>
        <fullName evidence="1">Uncharacterized protein</fullName>
    </submittedName>
</protein>
<dbReference type="InterPro" id="IPR036397">
    <property type="entry name" value="RNaseH_sf"/>
</dbReference>
<name>A0A9Q1IU61_SYNKA</name>
<evidence type="ECO:0000313" key="2">
    <source>
        <dbReference type="Proteomes" id="UP001152622"/>
    </source>
</evidence>
<reference evidence="1" key="1">
    <citation type="journal article" date="2023" name="Science">
        <title>Genome structures resolve the early diversification of teleost fishes.</title>
        <authorList>
            <person name="Parey E."/>
            <person name="Louis A."/>
            <person name="Montfort J."/>
            <person name="Bouchez O."/>
            <person name="Roques C."/>
            <person name="Iampietro C."/>
            <person name="Lluch J."/>
            <person name="Castinel A."/>
            <person name="Donnadieu C."/>
            <person name="Desvignes T."/>
            <person name="Floi Bucao C."/>
            <person name="Jouanno E."/>
            <person name="Wen M."/>
            <person name="Mejri S."/>
            <person name="Dirks R."/>
            <person name="Jansen H."/>
            <person name="Henkel C."/>
            <person name="Chen W.J."/>
            <person name="Zahm M."/>
            <person name="Cabau C."/>
            <person name="Klopp C."/>
            <person name="Thompson A.W."/>
            <person name="Robinson-Rechavi M."/>
            <person name="Braasch I."/>
            <person name="Lecointre G."/>
            <person name="Bobe J."/>
            <person name="Postlethwait J.H."/>
            <person name="Berthelot C."/>
            <person name="Roest Crollius H."/>
            <person name="Guiguen Y."/>
        </authorList>
    </citation>
    <scope>NUCLEOTIDE SEQUENCE</scope>
    <source>
        <strain evidence="1">WJC10195</strain>
    </source>
</reference>
<gene>
    <name evidence="1" type="ORF">SKAU_G00224670</name>
</gene>
<comment type="caution">
    <text evidence="1">The sequence shown here is derived from an EMBL/GenBank/DDBJ whole genome shotgun (WGS) entry which is preliminary data.</text>
</comment>
<organism evidence="1 2">
    <name type="scientific">Synaphobranchus kaupii</name>
    <name type="common">Kaup's arrowtooth eel</name>
    <dbReference type="NCBI Taxonomy" id="118154"/>
    <lineage>
        <taxon>Eukaryota</taxon>
        <taxon>Metazoa</taxon>
        <taxon>Chordata</taxon>
        <taxon>Craniata</taxon>
        <taxon>Vertebrata</taxon>
        <taxon>Euteleostomi</taxon>
        <taxon>Actinopterygii</taxon>
        <taxon>Neopterygii</taxon>
        <taxon>Teleostei</taxon>
        <taxon>Anguilliformes</taxon>
        <taxon>Synaphobranchidae</taxon>
        <taxon>Synaphobranchus</taxon>
    </lineage>
</organism>